<dbReference type="SMART" id="SM00729">
    <property type="entry name" value="Elp3"/>
    <property type="match status" value="1"/>
</dbReference>
<protein>
    <recommendedName>
        <fullName evidence="8">PqqA peptide cyclase</fullName>
        <ecNumber evidence="8">1.21.98.4</ecNumber>
    </recommendedName>
    <alternativeName>
        <fullName evidence="8">Coenzyme PQQ synthesis protein E</fullName>
    </alternativeName>
</protein>
<dbReference type="GO" id="GO:1904047">
    <property type="term" value="F:S-adenosyl-L-methionine binding"/>
    <property type="evidence" value="ECO:0007669"/>
    <property type="project" value="UniProtKB-UniRule"/>
</dbReference>
<dbReference type="PROSITE" id="PS51918">
    <property type="entry name" value="RADICAL_SAM"/>
    <property type="match status" value="1"/>
</dbReference>
<dbReference type="GO" id="GO:0051539">
    <property type="term" value="F:4 iron, 4 sulfur cluster binding"/>
    <property type="evidence" value="ECO:0007669"/>
    <property type="project" value="UniProtKB-KW"/>
</dbReference>
<feature type="binding site" evidence="8">
    <location>
        <position position="22"/>
    </location>
    <ligand>
        <name>[4Fe-4S] cluster</name>
        <dbReference type="ChEBI" id="CHEBI:49883"/>
        <note>4Fe-4S-S-AdoMet</note>
    </ligand>
</feature>
<dbReference type="SFLD" id="SFLDG01386">
    <property type="entry name" value="main_SPASM_domain-containing"/>
    <property type="match status" value="1"/>
</dbReference>
<keyword evidence="7 8" id="KW-0411">Iron-sulfur</keyword>
<dbReference type="PANTHER" id="PTHR11228">
    <property type="entry name" value="RADICAL SAM DOMAIN PROTEIN"/>
    <property type="match status" value="1"/>
</dbReference>
<dbReference type="SFLD" id="SFLDS00029">
    <property type="entry name" value="Radical_SAM"/>
    <property type="match status" value="1"/>
</dbReference>
<dbReference type="Pfam" id="PF04055">
    <property type="entry name" value="Radical_SAM"/>
    <property type="match status" value="1"/>
</dbReference>
<dbReference type="InterPro" id="IPR058240">
    <property type="entry name" value="rSAM_sf"/>
</dbReference>
<dbReference type="NCBIfam" id="TIGR02109">
    <property type="entry name" value="PQQ_syn_pqqE"/>
    <property type="match status" value="1"/>
</dbReference>
<evidence type="ECO:0000256" key="3">
    <source>
        <dbReference type="ARBA" id="ARBA00022723"/>
    </source>
</evidence>
<dbReference type="InterPro" id="IPR017200">
    <property type="entry name" value="PqqE-like"/>
</dbReference>
<keyword evidence="2 8" id="KW-0949">S-adenosyl-L-methionine</keyword>
<dbReference type="SUPFAM" id="SSF102114">
    <property type="entry name" value="Radical SAM enzymes"/>
    <property type="match status" value="1"/>
</dbReference>
<feature type="binding site" evidence="8">
    <location>
        <position position="18"/>
    </location>
    <ligand>
        <name>[4Fe-4S] cluster</name>
        <dbReference type="ChEBI" id="CHEBI:49883"/>
        <note>4Fe-4S-S-AdoMet</note>
    </ligand>
</feature>
<dbReference type="EC" id="1.21.98.4" evidence="8"/>
<evidence type="ECO:0000256" key="6">
    <source>
        <dbReference type="ARBA" id="ARBA00023004"/>
    </source>
</evidence>
<sequence>MSTLTGPLSLVAEVTHRCPLHCVYCSNPLQMQSAANELSTTDWARVFHQASELGVLHLHLTGGEPLARHDIAKLVAAGREANLYVNLITSGLGVTADRMADLRDAGLEHIQLSLQDAEEEKANEFAGARAHAHKLKLAALIRQQDIAFTVNVVVHRDNLDRLEAILALAESLEPQRIEVAHVQYYGWALKNRDRLMPTPSQVERSVQLITEAQSRLSGRIQLQAVFPDYYARYPKPCIGGWGRQMILIDPAGLALPCHAAAIIPGMEFDSVRTNSLEWLWKQSPAFNRFRGQSWMKDPCADCDRKEIDFGGCRCQAFQLTGDATNTDPACSLSDLHADLVAITQAPQPAAAQWVYRILANS</sequence>
<evidence type="ECO:0000256" key="5">
    <source>
        <dbReference type="ARBA" id="ARBA00023002"/>
    </source>
</evidence>
<comment type="subunit">
    <text evidence="8">Interacts with PqqD. The interaction is necessary for activity of PqqE.</text>
</comment>
<comment type="catalytic activity">
    <reaction evidence="8">
        <text>[PQQ precursor protein] + S-adenosyl-L-methionine = E-Y cross-linked-[PQQ precursor protein] + 5'-deoxyadenosine + L-methionine + H(+)</text>
        <dbReference type="Rhea" id="RHEA:56836"/>
        <dbReference type="Rhea" id="RHEA-COMP:14800"/>
        <dbReference type="Rhea" id="RHEA-COMP:14801"/>
        <dbReference type="ChEBI" id="CHEBI:15378"/>
        <dbReference type="ChEBI" id="CHEBI:17319"/>
        <dbReference type="ChEBI" id="CHEBI:57844"/>
        <dbReference type="ChEBI" id="CHEBI:59789"/>
        <dbReference type="ChEBI" id="CHEBI:141026"/>
        <dbReference type="ChEBI" id="CHEBI:141027"/>
        <dbReference type="EC" id="1.21.98.4"/>
    </reaction>
</comment>
<dbReference type="GO" id="GO:0005506">
    <property type="term" value="F:iron ion binding"/>
    <property type="evidence" value="ECO:0007669"/>
    <property type="project" value="UniProtKB-UniRule"/>
</dbReference>
<dbReference type="Proteomes" id="UP000569092">
    <property type="component" value="Unassembled WGS sequence"/>
</dbReference>
<dbReference type="InterPro" id="IPR011843">
    <property type="entry name" value="PQQ_synth_PqqE_bac"/>
</dbReference>
<feature type="binding site" evidence="8">
    <location>
        <position position="25"/>
    </location>
    <ligand>
        <name>[4Fe-4S] cluster</name>
        <dbReference type="ChEBI" id="CHEBI:49883"/>
        <note>4Fe-4S-S-AdoMet</note>
    </ligand>
</feature>
<dbReference type="InterPro" id="IPR013785">
    <property type="entry name" value="Aldolase_TIM"/>
</dbReference>
<dbReference type="InterPro" id="IPR007197">
    <property type="entry name" value="rSAM"/>
</dbReference>
<evidence type="ECO:0000256" key="7">
    <source>
        <dbReference type="ARBA" id="ARBA00023014"/>
    </source>
</evidence>
<dbReference type="SFLD" id="SFLDF00280">
    <property type="entry name" value="coenzyme_PQQ_synthesis_protein"/>
    <property type="match status" value="1"/>
</dbReference>
<dbReference type="GO" id="GO:0009975">
    <property type="term" value="F:cyclase activity"/>
    <property type="evidence" value="ECO:0007669"/>
    <property type="project" value="UniProtKB-UniRule"/>
</dbReference>
<keyword evidence="5 8" id="KW-0560">Oxidoreductase</keyword>
<accession>A0A7W8JC35</accession>
<dbReference type="Gene3D" id="3.20.20.70">
    <property type="entry name" value="Aldolase class I"/>
    <property type="match status" value="1"/>
</dbReference>
<dbReference type="InterPro" id="IPR050377">
    <property type="entry name" value="Radical_SAM_PqqE_MftC-like"/>
</dbReference>
<dbReference type="InterPro" id="IPR006638">
    <property type="entry name" value="Elp3/MiaA/NifB-like_rSAM"/>
</dbReference>
<comment type="caution">
    <text evidence="10">The sequence shown here is derived from an EMBL/GenBank/DDBJ whole genome shotgun (WGS) entry which is preliminary data.</text>
</comment>
<feature type="domain" description="Radical SAM core" evidence="9">
    <location>
        <begin position="4"/>
        <end position="219"/>
    </location>
</feature>
<keyword evidence="1 8" id="KW-0004">4Fe-4S</keyword>
<evidence type="ECO:0000256" key="1">
    <source>
        <dbReference type="ARBA" id="ARBA00022485"/>
    </source>
</evidence>
<evidence type="ECO:0000313" key="11">
    <source>
        <dbReference type="Proteomes" id="UP000569092"/>
    </source>
</evidence>
<name>A0A7W8JC35_9BACT</name>
<dbReference type="CDD" id="cd01335">
    <property type="entry name" value="Radical_SAM"/>
    <property type="match status" value="1"/>
</dbReference>
<dbReference type="Pfam" id="PF13186">
    <property type="entry name" value="SPASM"/>
    <property type="match status" value="1"/>
</dbReference>
<dbReference type="InterPro" id="IPR023885">
    <property type="entry name" value="4Fe4S-binding_SPASM_dom"/>
</dbReference>
<dbReference type="SFLD" id="SFLDG01067">
    <property type="entry name" value="SPASM/twitch_domain_containing"/>
    <property type="match status" value="1"/>
</dbReference>
<keyword evidence="6 8" id="KW-0408">Iron</keyword>
<dbReference type="EMBL" id="JACHDZ010000005">
    <property type="protein sequence ID" value="MBB5345276.1"/>
    <property type="molecule type" value="Genomic_DNA"/>
</dbReference>
<dbReference type="GO" id="GO:0016491">
    <property type="term" value="F:oxidoreductase activity"/>
    <property type="evidence" value="ECO:0007669"/>
    <property type="project" value="UniProtKB-KW"/>
</dbReference>
<evidence type="ECO:0000259" key="9">
    <source>
        <dbReference type="PROSITE" id="PS51918"/>
    </source>
</evidence>
<comment type="cofactor">
    <cofactor evidence="8">
        <name>[4Fe-4S] cluster</name>
        <dbReference type="ChEBI" id="CHEBI:49883"/>
    </cofactor>
    <text evidence="8">Binds 1 [4Fe-4S] cluster. The cluster is coordinated with 3 cysteines and an exchangeable S-adenosyl-L-methionine.</text>
</comment>
<dbReference type="UniPathway" id="UPA00539"/>
<comment type="function">
    <text evidence="8">Catalyzes the cross-linking of a glutamate residue and a tyrosine residue in the PqqA protein as part of the biosynthesis of pyrroloquinoline quinone (PQQ).</text>
</comment>
<evidence type="ECO:0000313" key="10">
    <source>
        <dbReference type="EMBL" id="MBB5345276.1"/>
    </source>
</evidence>
<comment type="pathway">
    <text evidence="8">Cofactor biosynthesis; pyrroloquinoline quinone biosynthesis.</text>
</comment>
<dbReference type="AlphaFoldDB" id="A0A7W8JC35"/>
<keyword evidence="3 8" id="KW-0479">Metal-binding</keyword>
<gene>
    <name evidence="8" type="primary">pqqE</name>
    <name evidence="10" type="ORF">HDF10_003267</name>
</gene>
<reference evidence="10 11" key="1">
    <citation type="submission" date="2020-08" db="EMBL/GenBank/DDBJ databases">
        <title>Genomic Encyclopedia of Type Strains, Phase IV (KMG-V): Genome sequencing to study the core and pangenomes of soil and plant-associated prokaryotes.</title>
        <authorList>
            <person name="Whitman W."/>
        </authorList>
    </citation>
    <scope>NUCLEOTIDE SEQUENCE [LARGE SCALE GENOMIC DNA]</scope>
    <source>
        <strain evidence="10 11">M8US30</strain>
    </source>
</reference>
<keyword evidence="4 8" id="KW-0884">PQQ biosynthesis</keyword>
<dbReference type="GO" id="GO:0018189">
    <property type="term" value="P:pyrroloquinoline quinone biosynthetic process"/>
    <property type="evidence" value="ECO:0007669"/>
    <property type="project" value="UniProtKB-UniRule"/>
</dbReference>
<organism evidence="10 11">
    <name type="scientific">Tunturiibacter lichenicola</name>
    <dbReference type="NCBI Taxonomy" id="2051959"/>
    <lineage>
        <taxon>Bacteria</taxon>
        <taxon>Pseudomonadati</taxon>
        <taxon>Acidobacteriota</taxon>
        <taxon>Terriglobia</taxon>
        <taxon>Terriglobales</taxon>
        <taxon>Acidobacteriaceae</taxon>
        <taxon>Tunturiibacter</taxon>
    </lineage>
</organism>
<dbReference type="PIRSF" id="PIRSF037420">
    <property type="entry name" value="PQQ_syn_pqqE"/>
    <property type="match status" value="1"/>
</dbReference>
<dbReference type="HAMAP" id="MF_00660">
    <property type="entry name" value="PqqE"/>
    <property type="match status" value="1"/>
</dbReference>
<dbReference type="PANTHER" id="PTHR11228:SF7">
    <property type="entry name" value="PQQA PEPTIDE CYCLASE"/>
    <property type="match status" value="1"/>
</dbReference>
<proteinExistence type="inferred from homology"/>
<evidence type="ECO:0000256" key="8">
    <source>
        <dbReference type="HAMAP-Rule" id="MF_00660"/>
    </source>
</evidence>
<evidence type="ECO:0000256" key="4">
    <source>
        <dbReference type="ARBA" id="ARBA00022905"/>
    </source>
</evidence>
<evidence type="ECO:0000256" key="2">
    <source>
        <dbReference type="ARBA" id="ARBA00022691"/>
    </source>
</evidence>
<dbReference type="NCBIfam" id="TIGR04085">
    <property type="entry name" value="rSAM_more_4Fe4S"/>
    <property type="match status" value="1"/>
</dbReference>
<comment type="similarity">
    <text evidence="8">Belongs to the radical SAM superfamily. PqqE family.</text>
</comment>